<dbReference type="Proteomes" id="UP000549394">
    <property type="component" value="Unassembled WGS sequence"/>
</dbReference>
<dbReference type="InterPro" id="IPR045851">
    <property type="entry name" value="AMP-bd_C_sf"/>
</dbReference>
<reference evidence="5 6" key="1">
    <citation type="submission" date="2020-08" db="EMBL/GenBank/DDBJ databases">
        <authorList>
            <person name="Hejnol A."/>
        </authorList>
    </citation>
    <scope>NUCLEOTIDE SEQUENCE [LARGE SCALE GENOMIC DNA]</scope>
</reference>
<evidence type="ECO:0000256" key="1">
    <source>
        <dbReference type="ARBA" id="ARBA00006432"/>
    </source>
</evidence>
<dbReference type="SUPFAM" id="SSF56801">
    <property type="entry name" value="Acetyl-CoA synthetase-like"/>
    <property type="match status" value="1"/>
</dbReference>
<evidence type="ECO:0000313" key="5">
    <source>
        <dbReference type="EMBL" id="CAD5122274.1"/>
    </source>
</evidence>
<evidence type="ECO:0000259" key="3">
    <source>
        <dbReference type="Pfam" id="PF00501"/>
    </source>
</evidence>
<evidence type="ECO:0000313" key="6">
    <source>
        <dbReference type="Proteomes" id="UP000549394"/>
    </source>
</evidence>
<evidence type="ECO:0000256" key="2">
    <source>
        <dbReference type="ARBA" id="ARBA00022598"/>
    </source>
</evidence>
<gene>
    <name evidence="5" type="ORF">DGYR_LOCUS10101</name>
</gene>
<dbReference type="Pfam" id="PF00501">
    <property type="entry name" value="AMP-binding"/>
    <property type="match status" value="1"/>
</dbReference>
<dbReference type="PANTHER" id="PTHR24096:SF149">
    <property type="entry name" value="AMP-BINDING DOMAIN-CONTAINING PROTEIN-RELATED"/>
    <property type="match status" value="1"/>
</dbReference>
<dbReference type="Gene3D" id="3.30.300.30">
    <property type="match status" value="1"/>
</dbReference>
<dbReference type="OrthoDB" id="10253869at2759"/>
<dbReference type="InterPro" id="IPR000873">
    <property type="entry name" value="AMP-dep_synth/lig_dom"/>
</dbReference>
<evidence type="ECO:0000259" key="4">
    <source>
        <dbReference type="Pfam" id="PF13193"/>
    </source>
</evidence>
<dbReference type="GO" id="GO:0016405">
    <property type="term" value="F:CoA-ligase activity"/>
    <property type="evidence" value="ECO:0007669"/>
    <property type="project" value="TreeGrafter"/>
</dbReference>
<protein>
    <submittedName>
        <fullName evidence="5">DgyrCDS10717</fullName>
    </submittedName>
</protein>
<organism evidence="5 6">
    <name type="scientific">Dimorphilus gyrociliatus</name>
    <dbReference type="NCBI Taxonomy" id="2664684"/>
    <lineage>
        <taxon>Eukaryota</taxon>
        <taxon>Metazoa</taxon>
        <taxon>Spiralia</taxon>
        <taxon>Lophotrochozoa</taxon>
        <taxon>Annelida</taxon>
        <taxon>Polychaeta</taxon>
        <taxon>Polychaeta incertae sedis</taxon>
        <taxon>Dinophilidae</taxon>
        <taxon>Dimorphilus</taxon>
    </lineage>
</organism>
<dbReference type="Gene3D" id="3.40.50.980">
    <property type="match status" value="2"/>
</dbReference>
<keyword evidence="6" id="KW-1185">Reference proteome</keyword>
<dbReference type="FunFam" id="3.30.300.30:FF:000007">
    <property type="entry name" value="4-coumarate--CoA ligase 2"/>
    <property type="match status" value="1"/>
</dbReference>
<accession>A0A7I8W163</accession>
<dbReference type="EMBL" id="CAJFCJ010000016">
    <property type="protein sequence ID" value="CAD5122274.1"/>
    <property type="molecule type" value="Genomic_DNA"/>
</dbReference>
<dbReference type="Pfam" id="PF13193">
    <property type="entry name" value="AMP-binding_C"/>
    <property type="match status" value="1"/>
</dbReference>
<name>A0A7I8W163_9ANNE</name>
<dbReference type="InterPro" id="IPR025110">
    <property type="entry name" value="AMP-bd_C"/>
</dbReference>
<dbReference type="PANTHER" id="PTHR24096">
    <property type="entry name" value="LONG-CHAIN-FATTY-ACID--COA LIGASE"/>
    <property type="match status" value="1"/>
</dbReference>
<dbReference type="Gene3D" id="2.30.38.10">
    <property type="entry name" value="Luciferase, Domain 3"/>
    <property type="match status" value="1"/>
</dbReference>
<dbReference type="AlphaFoldDB" id="A0A7I8W163"/>
<comment type="caution">
    <text evidence="5">The sequence shown here is derived from an EMBL/GenBank/DDBJ whole genome shotgun (WGS) entry which is preliminary data.</text>
</comment>
<feature type="domain" description="AMP-dependent synthetase/ligase" evidence="3">
    <location>
        <begin position="3"/>
        <end position="306"/>
    </location>
</feature>
<comment type="similarity">
    <text evidence="1">Belongs to the ATP-dependent AMP-binding enzyme family.</text>
</comment>
<proteinExistence type="inferred from homology"/>
<keyword evidence="2" id="KW-0436">Ligase</keyword>
<feature type="domain" description="AMP-binding enzyme C-terminal" evidence="4">
    <location>
        <begin position="356"/>
        <end position="431"/>
    </location>
</feature>
<sequence length="450" mass="50011">MLSGMIFCPVSPSYSTIELEHAVKIINPHCIFAGNSTIEKLKKMALEKICNVISNIYEIDDSGSVGSFCGFLKEKTSIKPTLETCNGREQVAAILLSSGTTGLQKAVQITHTNFIAQNYAVRHPYYDDGQHGQETVIATVPLFHVFGIVAFLSNALFKGYTIVLMPRFQLEKYIDTVYKYKATILHVPPKIVGLLATNLHINPNHLKSVKELRVGSSALTVTLVEKIKSKYPFIKCIKQGYGLTECTAVCHMQTPVYGKHCVIGSVGCLVPNVRAKVVDIDTRKSLEANKPGEILIQGLVVTKGYFNNDEATRNTMEGNWLKTGDIGYYDNKGNFYVIDRLKELIKCNGFQVSPTELENLLISLNGIADVAVVGIPDDLSGELPHAFIVKNSKLTLTKREIINYINDKVSSYKRLRGVTFLDAIPRNSVGKILRRELKKIDTNEKFYAKL</sequence>